<protein>
    <submittedName>
        <fullName evidence="1">IS630 family insertion sequence transposase domain-containing protein</fullName>
    </submittedName>
</protein>
<keyword evidence="1" id="KW-0614">Plasmid</keyword>
<proteinExistence type="predicted"/>
<accession>A0A1L5NUV1</accession>
<gene>
    <name evidence="1" type="ORF">IE4872_PD01135</name>
</gene>
<dbReference type="EMBL" id="CP017105">
    <property type="protein sequence ID" value="APO71662.1"/>
    <property type="molecule type" value="Genomic_DNA"/>
</dbReference>
<reference evidence="1 2" key="1">
    <citation type="submission" date="2016-09" db="EMBL/GenBank/DDBJ databases">
        <title>The complete genome sequences of Rhizobium gallicum, symbiovars gallicum and phaseoli, symbionts associated to common bean (Phaseolus vulgaris).</title>
        <authorList>
            <person name="Bustos P."/>
            <person name="Santamaria R.I."/>
            <person name="Perez-Carrascal O.M."/>
            <person name="Juarez S."/>
            <person name="Lozano L."/>
            <person name="Martinez-Flores I."/>
            <person name="Martinez-Romero E."/>
            <person name="Cevallos M."/>
            <person name="Romero D."/>
            <person name="Davila G."/>
            <person name="Gonzalez V."/>
        </authorList>
    </citation>
    <scope>NUCLEOTIDE SEQUENCE [LARGE SCALE GENOMIC DNA]</scope>
    <source>
        <strain evidence="1 2">IE4872</strain>
        <plasmid evidence="2">prgalie4872d</plasmid>
    </source>
</reference>
<evidence type="ECO:0000313" key="1">
    <source>
        <dbReference type="EMBL" id="APO71662.1"/>
    </source>
</evidence>
<dbReference type="Proteomes" id="UP000184749">
    <property type="component" value="Plasmid pRgalIE4872d"/>
</dbReference>
<evidence type="ECO:0000313" key="2">
    <source>
        <dbReference type="Proteomes" id="UP000184749"/>
    </source>
</evidence>
<dbReference type="AlphaFoldDB" id="A0A1L5NUV1"/>
<geneLocation type="plasmid" evidence="2">
    <name>prgalie4872d</name>
</geneLocation>
<sequence length="94" mass="10526">MAQKAERIMTGVAATLTPARRTSRRVSASAVRRIWRAHGLQLHRYRQFKLSNDPKFGEKLSDVVGLYVDPPAHAIVLSVDEKSQIQARDSTQPS</sequence>
<organism evidence="1 2">
    <name type="scientific">Rhizobium gallicum</name>
    <dbReference type="NCBI Taxonomy" id="56730"/>
    <lineage>
        <taxon>Bacteria</taxon>
        <taxon>Pseudomonadati</taxon>
        <taxon>Pseudomonadota</taxon>
        <taxon>Alphaproteobacteria</taxon>
        <taxon>Hyphomicrobiales</taxon>
        <taxon>Rhizobiaceae</taxon>
        <taxon>Rhizobium/Agrobacterium group</taxon>
        <taxon>Rhizobium</taxon>
    </lineage>
</organism>
<name>A0A1L5NUV1_9HYPH</name>